<dbReference type="RefSeq" id="XP_013890435.1">
    <property type="nucleotide sequence ID" value="XM_014034981.1"/>
</dbReference>
<keyword evidence="2" id="KW-0732">Signal</keyword>
<feature type="compositionally biased region" description="Basic and acidic residues" evidence="1">
    <location>
        <begin position="40"/>
        <end position="52"/>
    </location>
</feature>
<name>A0A0D2M7E9_9CHLO</name>
<dbReference type="KEGG" id="mng:MNEG_16549"/>
<evidence type="ECO:0000256" key="2">
    <source>
        <dbReference type="SAM" id="SignalP"/>
    </source>
</evidence>
<sequence length="157" mass="16675">MRAVLLLILINNIFKLPCAFSDPELLRLAPHSGSNSTREAAARADDHRREDLAAPAPQQPRGRPRAAAASESAATDAVASKRSAAGHAGSTHGPTLAQPSALLPLSNATLFKDRQLQRLADRWRLTRAQAVQIGQPEAEGKLRICISSFTPEVGGGD</sequence>
<evidence type="ECO:0000313" key="3">
    <source>
        <dbReference type="EMBL" id="KIY91415.1"/>
    </source>
</evidence>
<reference evidence="3 4" key="1">
    <citation type="journal article" date="2013" name="BMC Genomics">
        <title>Reconstruction of the lipid metabolism for the microalga Monoraphidium neglectum from its genome sequence reveals characteristics suitable for biofuel production.</title>
        <authorList>
            <person name="Bogen C."/>
            <person name="Al-Dilaimi A."/>
            <person name="Albersmeier A."/>
            <person name="Wichmann J."/>
            <person name="Grundmann M."/>
            <person name="Rupp O."/>
            <person name="Lauersen K.J."/>
            <person name="Blifernez-Klassen O."/>
            <person name="Kalinowski J."/>
            <person name="Goesmann A."/>
            <person name="Mussgnug J.H."/>
            <person name="Kruse O."/>
        </authorList>
    </citation>
    <scope>NUCLEOTIDE SEQUENCE [LARGE SCALE GENOMIC DNA]</scope>
    <source>
        <strain evidence="3 4">SAG 48.87</strain>
    </source>
</reference>
<accession>A0A0D2M7E9</accession>
<evidence type="ECO:0000256" key="1">
    <source>
        <dbReference type="SAM" id="MobiDB-lite"/>
    </source>
</evidence>
<gene>
    <name evidence="3" type="ORF">MNEG_16549</name>
</gene>
<feature type="chain" id="PRO_5002258531" evidence="2">
    <location>
        <begin position="22"/>
        <end position="157"/>
    </location>
</feature>
<dbReference type="AlphaFoldDB" id="A0A0D2M7E9"/>
<protein>
    <submittedName>
        <fullName evidence="3">Uncharacterized protein</fullName>
    </submittedName>
</protein>
<dbReference type="OrthoDB" id="562033at2759"/>
<proteinExistence type="predicted"/>
<dbReference type="GeneID" id="25734319"/>
<feature type="compositionally biased region" description="Low complexity" evidence="1">
    <location>
        <begin position="53"/>
        <end position="80"/>
    </location>
</feature>
<organism evidence="3 4">
    <name type="scientific">Monoraphidium neglectum</name>
    <dbReference type="NCBI Taxonomy" id="145388"/>
    <lineage>
        <taxon>Eukaryota</taxon>
        <taxon>Viridiplantae</taxon>
        <taxon>Chlorophyta</taxon>
        <taxon>core chlorophytes</taxon>
        <taxon>Chlorophyceae</taxon>
        <taxon>CS clade</taxon>
        <taxon>Sphaeropleales</taxon>
        <taxon>Selenastraceae</taxon>
        <taxon>Monoraphidium</taxon>
    </lineage>
</organism>
<keyword evidence="4" id="KW-1185">Reference proteome</keyword>
<dbReference type="EMBL" id="KK106706">
    <property type="protein sequence ID" value="KIY91415.1"/>
    <property type="molecule type" value="Genomic_DNA"/>
</dbReference>
<feature type="signal peptide" evidence="2">
    <location>
        <begin position="1"/>
        <end position="21"/>
    </location>
</feature>
<feature type="region of interest" description="Disordered" evidence="1">
    <location>
        <begin position="29"/>
        <end position="99"/>
    </location>
</feature>
<dbReference type="Proteomes" id="UP000054498">
    <property type="component" value="Unassembled WGS sequence"/>
</dbReference>
<evidence type="ECO:0000313" key="4">
    <source>
        <dbReference type="Proteomes" id="UP000054498"/>
    </source>
</evidence>